<evidence type="ECO:0000259" key="8">
    <source>
        <dbReference type="Pfam" id="PF02770"/>
    </source>
</evidence>
<dbReference type="Pfam" id="PF02770">
    <property type="entry name" value="Acyl-CoA_dh_M"/>
    <property type="match status" value="1"/>
</dbReference>
<dbReference type="InterPro" id="IPR006091">
    <property type="entry name" value="Acyl-CoA_Oxase/DH_mid-dom"/>
</dbReference>
<evidence type="ECO:0000313" key="10">
    <source>
        <dbReference type="EMBL" id="PSR23929.1"/>
    </source>
</evidence>
<keyword evidence="5 6" id="KW-0560">Oxidoreductase</keyword>
<evidence type="ECO:0000256" key="6">
    <source>
        <dbReference type="RuleBase" id="RU362125"/>
    </source>
</evidence>
<evidence type="ECO:0000256" key="4">
    <source>
        <dbReference type="ARBA" id="ARBA00022827"/>
    </source>
</evidence>
<gene>
    <name evidence="10" type="ORF">C7B45_01190</name>
</gene>
<dbReference type="Gene3D" id="1.20.140.10">
    <property type="entry name" value="Butyryl-CoA Dehydrogenase, subunit A, domain 3"/>
    <property type="match status" value="1"/>
</dbReference>
<dbReference type="SUPFAM" id="SSF56645">
    <property type="entry name" value="Acyl-CoA dehydrogenase NM domain-like"/>
    <property type="match status" value="1"/>
</dbReference>
<comment type="similarity">
    <text evidence="2 6">Belongs to the acyl-CoA dehydrogenase family.</text>
</comment>
<evidence type="ECO:0000256" key="3">
    <source>
        <dbReference type="ARBA" id="ARBA00022630"/>
    </source>
</evidence>
<protein>
    <submittedName>
        <fullName evidence="10">Acyl-CoA dehydrogenase</fullName>
    </submittedName>
</protein>
<dbReference type="AlphaFoldDB" id="A0A2T2WNV3"/>
<proteinExistence type="inferred from homology"/>
<dbReference type="EMBL" id="PXYV01000002">
    <property type="protein sequence ID" value="PSR23929.1"/>
    <property type="molecule type" value="Genomic_DNA"/>
</dbReference>
<dbReference type="InterPro" id="IPR013786">
    <property type="entry name" value="AcylCoA_DH/ox_N"/>
</dbReference>
<dbReference type="Pfam" id="PF00441">
    <property type="entry name" value="Acyl-CoA_dh_1"/>
    <property type="match status" value="1"/>
</dbReference>
<dbReference type="GO" id="GO:0050660">
    <property type="term" value="F:flavin adenine dinucleotide binding"/>
    <property type="evidence" value="ECO:0007669"/>
    <property type="project" value="InterPro"/>
</dbReference>
<dbReference type="InterPro" id="IPR046373">
    <property type="entry name" value="Acyl-CoA_Oxase/DH_mid-dom_sf"/>
</dbReference>
<evidence type="ECO:0000259" key="7">
    <source>
        <dbReference type="Pfam" id="PF00441"/>
    </source>
</evidence>
<dbReference type="Pfam" id="PF02771">
    <property type="entry name" value="Acyl-CoA_dh_N"/>
    <property type="match status" value="1"/>
</dbReference>
<keyword evidence="4 6" id="KW-0274">FAD</keyword>
<dbReference type="PANTHER" id="PTHR48083:SF1">
    <property type="entry name" value="DEHYDROGENASE, PUTATIVE (AFU_ORTHOLOGUE AFUA_7G06510)-RELATED"/>
    <property type="match status" value="1"/>
</dbReference>
<evidence type="ECO:0000259" key="9">
    <source>
        <dbReference type="Pfam" id="PF02771"/>
    </source>
</evidence>
<evidence type="ECO:0000256" key="1">
    <source>
        <dbReference type="ARBA" id="ARBA00001974"/>
    </source>
</evidence>
<name>A0A2T2WNV3_9FIRM</name>
<reference evidence="10 11" key="1">
    <citation type="journal article" date="2014" name="BMC Genomics">
        <title>Comparison of environmental and isolate Sulfobacillus genomes reveals diverse carbon, sulfur, nitrogen, and hydrogen metabolisms.</title>
        <authorList>
            <person name="Justice N.B."/>
            <person name="Norman A."/>
            <person name="Brown C.T."/>
            <person name="Singh A."/>
            <person name="Thomas B.C."/>
            <person name="Banfield J.F."/>
        </authorList>
    </citation>
    <scope>NUCLEOTIDE SEQUENCE [LARGE SCALE GENOMIC DNA]</scope>
    <source>
        <strain evidence="10">AMDSBA3</strain>
    </source>
</reference>
<dbReference type="PANTHER" id="PTHR48083">
    <property type="entry name" value="MEDIUM-CHAIN SPECIFIC ACYL-COA DEHYDROGENASE, MITOCHONDRIAL-RELATED"/>
    <property type="match status" value="1"/>
</dbReference>
<comment type="cofactor">
    <cofactor evidence="1 6">
        <name>FAD</name>
        <dbReference type="ChEBI" id="CHEBI:57692"/>
    </cofactor>
</comment>
<feature type="domain" description="Acyl-CoA oxidase/dehydrogenase middle" evidence="8">
    <location>
        <begin position="119"/>
        <end position="215"/>
    </location>
</feature>
<dbReference type="Proteomes" id="UP000241848">
    <property type="component" value="Unassembled WGS sequence"/>
</dbReference>
<evidence type="ECO:0000256" key="5">
    <source>
        <dbReference type="ARBA" id="ARBA00023002"/>
    </source>
</evidence>
<comment type="caution">
    <text evidence="10">The sequence shown here is derived from an EMBL/GenBank/DDBJ whole genome shotgun (WGS) entry which is preliminary data.</text>
</comment>
<dbReference type="GO" id="GO:0005737">
    <property type="term" value="C:cytoplasm"/>
    <property type="evidence" value="ECO:0007669"/>
    <property type="project" value="TreeGrafter"/>
</dbReference>
<organism evidence="10 11">
    <name type="scientific">Sulfobacillus acidophilus</name>
    <dbReference type="NCBI Taxonomy" id="53633"/>
    <lineage>
        <taxon>Bacteria</taxon>
        <taxon>Bacillati</taxon>
        <taxon>Bacillota</taxon>
        <taxon>Clostridia</taxon>
        <taxon>Eubacteriales</taxon>
        <taxon>Clostridiales Family XVII. Incertae Sedis</taxon>
        <taxon>Sulfobacillus</taxon>
    </lineage>
</organism>
<dbReference type="GO" id="GO:0003995">
    <property type="term" value="F:acyl-CoA dehydrogenase activity"/>
    <property type="evidence" value="ECO:0007669"/>
    <property type="project" value="TreeGrafter"/>
</dbReference>
<dbReference type="InterPro" id="IPR009075">
    <property type="entry name" value="AcylCo_DH/oxidase_C"/>
</dbReference>
<dbReference type="SUPFAM" id="SSF47203">
    <property type="entry name" value="Acyl-CoA dehydrogenase C-terminal domain-like"/>
    <property type="match status" value="1"/>
</dbReference>
<accession>A0A2T2WNV3</accession>
<dbReference type="FunFam" id="2.40.110.10:FF:000002">
    <property type="entry name" value="Acyl-CoA dehydrogenase fadE12"/>
    <property type="match status" value="1"/>
</dbReference>
<feature type="domain" description="Acyl-CoA dehydrogenase/oxidase N-terminal" evidence="9">
    <location>
        <begin position="4"/>
        <end position="114"/>
    </location>
</feature>
<dbReference type="InterPro" id="IPR037069">
    <property type="entry name" value="AcylCoA_DH/ox_N_sf"/>
</dbReference>
<keyword evidence="3 6" id="KW-0285">Flavoprotein</keyword>
<dbReference type="PIRSF" id="PIRSF016578">
    <property type="entry name" value="HsaA"/>
    <property type="match status" value="1"/>
</dbReference>
<dbReference type="InterPro" id="IPR050741">
    <property type="entry name" value="Acyl-CoA_dehydrogenase"/>
</dbReference>
<feature type="domain" description="Acyl-CoA dehydrogenase/oxidase C-terminal" evidence="7">
    <location>
        <begin position="227"/>
        <end position="359"/>
    </location>
</feature>
<dbReference type="InterPro" id="IPR009100">
    <property type="entry name" value="AcylCoA_DH/oxidase_NM_dom_sf"/>
</dbReference>
<evidence type="ECO:0000313" key="11">
    <source>
        <dbReference type="Proteomes" id="UP000241848"/>
    </source>
</evidence>
<evidence type="ECO:0000256" key="2">
    <source>
        <dbReference type="ARBA" id="ARBA00009347"/>
    </source>
</evidence>
<dbReference type="Gene3D" id="2.40.110.10">
    <property type="entry name" value="Butyryl-CoA Dehydrogenase, subunit A, domain 2"/>
    <property type="match status" value="1"/>
</dbReference>
<dbReference type="GO" id="GO:0033539">
    <property type="term" value="P:fatty acid beta-oxidation using acyl-CoA dehydrogenase"/>
    <property type="evidence" value="ECO:0007669"/>
    <property type="project" value="TreeGrafter"/>
</dbReference>
<dbReference type="CDD" id="cd00567">
    <property type="entry name" value="ACAD"/>
    <property type="match status" value="1"/>
</dbReference>
<dbReference type="InterPro" id="IPR036250">
    <property type="entry name" value="AcylCo_DH-like_C"/>
</dbReference>
<dbReference type="Gene3D" id="1.10.540.10">
    <property type="entry name" value="Acyl-CoA dehydrogenase/oxidase, N-terminal domain"/>
    <property type="match status" value="1"/>
</dbReference>
<sequence length="382" mass="42020">MTHTEEQAAMLNTVDKIADRFGHTYWLEHARAGTFPKKLWAELSQAGVMGLALPERYGGSGLGLFEMALVQERLAERGVPLLLMVVGPGLSLMIMARHGSQSLKERFLPQAAQGRKIFCFGITEPNAGSNTLKISTTATARHGEWIVTGSKHFVSGADQADYMLVVSRTAPYQAGRHDTLTLFVVDMTDPRVRLRKQPMHLLTAEHQFEVVFDDVIVPDADRIGEVGEGFRYLFDGLNPERINVAALAIGMGRRLLDAAVGYASQRQVFSYPIGAHQAIQHALAEAKIHLELANLMNHYAAKCYDRQEDAGGWANMAKVGAVDAALEAADIAIEVHGGNAFTEDYDLLSQWELCRLFKTAPVARELALNYVGEHVLGLPRSR</sequence>